<proteinExistence type="predicted"/>
<reference evidence="3" key="1">
    <citation type="journal article" date="2018" name="Nat. Microbiol.">
        <title>Leveraging single-cell genomics to expand the fungal tree of life.</title>
        <authorList>
            <person name="Ahrendt S.R."/>
            <person name="Quandt C.A."/>
            <person name="Ciobanu D."/>
            <person name="Clum A."/>
            <person name="Salamov A."/>
            <person name="Andreopoulos B."/>
            <person name="Cheng J.F."/>
            <person name="Woyke T."/>
            <person name="Pelin A."/>
            <person name="Henrissat B."/>
            <person name="Reynolds N.K."/>
            <person name="Benny G.L."/>
            <person name="Smith M.E."/>
            <person name="James T.Y."/>
            <person name="Grigoriev I.V."/>
        </authorList>
    </citation>
    <scope>NUCLEOTIDE SEQUENCE [LARGE SCALE GENOMIC DNA]</scope>
    <source>
        <strain evidence="3">RSA 1356</strain>
    </source>
</reference>
<dbReference type="Proteomes" id="UP000271241">
    <property type="component" value="Unassembled WGS sequence"/>
</dbReference>
<accession>A0A4P9XKC3</accession>
<protein>
    <recommendedName>
        <fullName evidence="4">F-box domain-containing protein</fullName>
    </recommendedName>
</protein>
<evidence type="ECO:0008006" key="4">
    <source>
        <dbReference type="Google" id="ProtNLM"/>
    </source>
</evidence>
<organism evidence="2 3">
    <name type="scientific">Thamnocephalis sphaerospora</name>
    <dbReference type="NCBI Taxonomy" id="78915"/>
    <lineage>
        <taxon>Eukaryota</taxon>
        <taxon>Fungi</taxon>
        <taxon>Fungi incertae sedis</taxon>
        <taxon>Zoopagomycota</taxon>
        <taxon>Zoopagomycotina</taxon>
        <taxon>Zoopagomycetes</taxon>
        <taxon>Zoopagales</taxon>
        <taxon>Sigmoideomycetaceae</taxon>
        <taxon>Thamnocephalis</taxon>
    </lineage>
</organism>
<dbReference type="EMBL" id="KZ992922">
    <property type="protein sequence ID" value="RKP06248.1"/>
    <property type="molecule type" value="Genomic_DNA"/>
</dbReference>
<gene>
    <name evidence="2" type="ORF">THASP1DRAFT_31935</name>
</gene>
<feature type="region of interest" description="Disordered" evidence="1">
    <location>
        <begin position="342"/>
        <end position="401"/>
    </location>
</feature>
<dbReference type="AlphaFoldDB" id="A0A4P9XKC3"/>
<name>A0A4P9XKC3_9FUNG</name>
<feature type="compositionally biased region" description="Polar residues" evidence="1">
    <location>
        <begin position="342"/>
        <end position="351"/>
    </location>
</feature>
<evidence type="ECO:0000256" key="1">
    <source>
        <dbReference type="SAM" id="MobiDB-lite"/>
    </source>
</evidence>
<evidence type="ECO:0000313" key="3">
    <source>
        <dbReference type="Proteomes" id="UP000271241"/>
    </source>
</evidence>
<evidence type="ECO:0000313" key="2">
    <source>
        <dbReference type="EMBL" id="RKP06248.1"/>
    </source>
</evidence>
<keyword evidence="3" id="KW-1185">Reference proteome</keyword>
<dbReference type="OrthoDB" id="2399195at2759"/>
<sequence>MLPPETALAILHRLDLATLYRIRYLDPCWKPLVLDALHYHLKRTSILITFEQEERWRLRVEIPFLHFDLRTLLCTFVPQRDPRTARRYYRSMFLRQPVVRAIRRQTRWERGRGICILRRSANLLDRSWPVEIHRSGLHRIARRDAAGRDWECIYYVTRDRPLSELDLQPSDGHHRHTTLHPQNADILAEHEFVPGHAPHHVGYMMPNTHVTPPFNPAAPAVLDREEPRRSGERWLCPAAFQCHLGFLIGMHGPWSNADGTTGNLHFTGGTKVSRDPDANLVRCEPGKRVPPSTAAWFMRWLVRIFSLGGKCGYGSSGQHIATSSTYTRTQYTVTAEETLRAQRNASATRTTAAPALSAGDSTVPSHLARAPLGAHHQHSPAAADRDSMRRVSPPSFRIIEH</sequence>